<proteinExistence type="predicted"/>
<dbReference type="PANTHER" id="PTHR46791">
    <property type="entry name" value="EXPRESSED PROTEIN"/>
    <property type="match status" value="1"/>
</dbReference>
<evidence type="ECO:0000313" key="2">
    <source>
        <dbReference type="Proteomes" id="UP000230750"/>
    </source>
</evidence>
<organism evidence="1 2">
    <name type="scientific">Stichopus japonicus</name>
    <name type="common">Sea cucumber</name>
    <dbReference type="NCBI Taxonomy" id="307972"/>
    <lineage>
        <taxon>Eukaryota</taxon>
        <taxon>Metazoa</taxon>
        <taxon>Echinodermata</taxon>
        <taxon>Eleutherozoa</taxon>
        <taxon>Echinozoa</taxon>
        <taxon>Holothuroidea</taxon>
        <taxon>Aspidochirotacea</taxon>
        <taxon>Aspidochirotida</taxon>
        <taxon>Stichopodidae</taxon>
        <taxon>Apostichopus</taxon>
    </lineage>
</organism>
<protein>
    <submittedName>
        <fullName evidence="1">Uncharacterized protein</fullName>
    </submittedName>
</protein>
<reference evidence="1 2" key="1">
    <citation type="journal article" date="2017" name="PLoS Biol.">
        <title>The sea cucumber genome provides insights into morphological evolution and visceral regeneration.</title>
        <authorList>
            <person name="Zhang X."/>
            <person name="Sun L."/>
            <person name="Yuan J."/>
            <person name="Sun Y."/>
            <person name="Gao Y."/>
            <person name="Zhang L."/>
            <person name="Li S."/>
            <person name="Dai H."/>
            <person name="Hamel J.F."/>
            <person name="Liu C."/>
            <person name="Yu Y."/>
            <person name="Liu S."/>
            <person name="Lin W."/>
            <person name="Guo K."/>
            <person name="Jin S."/>
            <person name="Xu P."/>
            <person name="Storey K.B."/>
            <person name="Huan P."/>
            <person name="Zhang T."/>
            <person name="Zhou Y."/>
            <person name="Zhang J."/>
            <person name="Lin C."/>
            <person name="Li X."/>
            <person name="Xing L."/>
            <person name="Huo D."/>
            <person name="Sun M."/>
            <person name="Wang L."/>
            <person name="Mercier A."/>
            <person name="Li F."/>
            <person name="Yang H."/>
            <person name="Xiang J."/>
        </authorList>
    </citation>
    <scope>NUCLEOTIDE SEQUENCE [LARGE SCALE GENOMIC DNA]</scope>
    <source>
        <strain evidence="1">Shaxun</strain>
        <tissue evidence="1">Muscle</tissue>
    </source>
</reference>
<dbReference type="PANTHER" id="PTHR46791:SF13">
    <property type="entry name" value="CLR5 DOMAIN-CONTAINING PROTEIN"/>
    <property type="match status" value="1"/>
</dbReference>
<accession>A0A2G8L6G7</accession>
<gene>
    <name evidence="1" type="ORF">BSL78_07249</name>
</gene>
<name>A0A2G8L6G7_STIJA</name>
<evidence type="ECO:0000313" key="1">
    <source>
        <dbReference type="EMBL" id="PIK55857.1"/>
    </source>
</evidence>
<dbReference type="EMBL" id="MRZV01000198">
    <property type="protein sequence ID" value="PIK55857.1"/>
    <property type="molecule type" value="Genomic_DNA"/>
</dbReference>
<comment type="caution">
    <text evidence="1">The sequence shown here is derived from an EMBL/GenBank/DDBJ whole genome shotgun (WGS) entry which is preliminary data.</text>
</comment>
<sequence length="140" mass="16664">MNAFSYLREEGMFTGTYLDKALIQFCFLNLIQTELHDLQLEWNNHRISPSRNRIGPFGRPEIMYTAPELYQTRSYLMEVQQDEIEVCEEECVFRDNFPCDRDVYELCCIQMVDNNINVPVTAFDAMMLYERLRRLVLAEL</sequence>
<dbReference type="STRING" id="307972.A0A2G8L6G7"/>
<dbReference type="Proteomes" id="UP000230750">
    <property type="component" value="Unassembled WGS sequence"/>
</dbReference>
<keyword evidence="2" id="KW-1185">Reference proteome</keyword>
<dbReference type="AlphaFoldDB" id="A0A2G8L6G7"/>
<dbReference type="OrthoDB" id="10045093at2759"/>